<name>A0A0F2MID1_SPOSC</name>
<gene>
    <name evidence="3" type="ORF">SPSK_07863</name>
</gene>
<feature type="compositionally biased region" description="Low complexity" evidence="1">
    <location>
        <begin position="109"/>
        <end position="123"/>
    </location>
</feature>
<dbReference type="VEuPathDB" id="FungiDB:SPSK_07863"/>
<dbReference type="PANTHER" id="PTHR38788">
    <property type="entry name" value="CLR5 DOMAIN-CONTAINING PROTEIN"/>
    <property type="match status" value="1"/>
</dbReference>
<feature type="domain" description="Clr5" evidence="2">
    <location>
        <begin position="7"/>
        <end position="56"/>
    </location>
</feature>
<reference evidence="3 4" key="2">
    <citation type="journal article" date="2015" name="Eukaryot. Cell">
        <title>Asexual propagation of a virulent clone complex in a human and feline outbreak of sporotrichosis.</title>
        <authorList>
            <person name="Teixeira Mde M."/>
            <person name="Rodrigues A.M."/>
            <person name="Tsui C.K."/>
            <person name="de Almeida L.G."/>
            <person name="Van Diepeningen A.D."/>
            <person name="van den Ende B.G."/>
            <person name="Fernandes G.F."/>
            <person name="Kano R."/>
            <person name="Hamelin R.C."/>
            <person name="Lopes-Bezerra L.M."/>
            <person name="Vasconcelos A.T."/>
            <person name="de Hoog S."/>
            <person name="de Camargo Z.P."/>
            <person name="Felipe M.S."/>
        </authorList>
    </citation>
    <scope>NUCLEOTIDE SEQUENCE [LARGE SCALE GENOMIC DNA]</scope>
    <source>
        <strain evidence="3 4">1099-18</strain>
    </source>
</reference>
<sequence>MFRPEKAEDWEEFRDVITVLYQNNTLSEVIVQMKTLHFFSATPKQYKTKFKEWGLTTKYVKGTEYEELLEQEEQEEYNVRGKRVSHQDVARFKRRREKSESKAKGGSSGKSSSSSKGGSASGASGMDTGYEYEYYDTSGEGGSGGAYMISSGDYMAYTTSGAAGGGGGTYITADGSPVTAATDYGAYAYDASGGAAQGYDPNLEGGYQQQGYGSGSTANWGY</sequence>
<dbReference type="InterPro" id="IPR025676">
    <property type="entry name" value="Clr5_dom"/>
</dbReference>
<evidence type="ECO:0000259" key="2">
    <source>
        <dbReference type="Pfam" id="PF14420"/>
    </source>
</evidence>
<dbReference type="EMBL" id="AXCR01000004">
    <property type="protein sequence ID" value="KJR88600.1"/>
    <property type="molecule type" value="Genomic_DNA"/>
</dbReference>
<proteinExistence type="predicted"/>
<dbReference type="OrthoDB" id="5308957at2759"/>
<protein>
    <recommendedName>
        <fullName evidence="2">Clr5 domain-containing protein</fullName>
    </recommendedName>
</protein>
<dbReference type="AlphaFoldDB" id="A0A0F2MID1"/>
<reference evidence="3 4" key="1">
    <citation type="journal article" date="2014" name="BMC Genomics">
        <title>Comparative genomics of the major fungal agents of human and animal Sporotrichosis: Sporothrix schenckii and Sporothrix brasiliensis.</title>
        <authorList>
            <person name="Teixeira M.M."/>
            <person name="de Almeida L.G."/>
            <person name="Kubitschek-Barreira P."/>
            <person name="Alves F.L."/>
            <person name="Kioshima E.S."/>
            <person name="Abadio A.K."/>
            <person name="Fernandes L."/>
            <person name="Derengowski L.S."/>
            <person name="Ferreira K.S."/>
            <person name="Souza R.C."/>
            <person name="Ruiz J.C."/>
            <person name="de Andrade N.C."/>
            <person name="Paes H.C."/>
            <person name="Nicola A.M."/>
            <person name="Albuquerque P."/>
            <person name="Gerber A.L."/>
            <person name="Martins V.P."/>
            <person name="Peconick L.D."/>
            <person name="Neto A.V."/>
            <person name="Chaucanez C.B."/>
            <person name="Silva P.A."/>
            <person name="Cunha O.L."/>
            <person name="de Oliveira F.F."/>
            <person name="dos Santos T.C."/>
            <person name="Barros A.L."/>
            <person name="Soares M.A."/>
            <person name="de Oliveira L.M."/>
            <person name="Marini M.M."/>
            <person name="Villalobos-Duno H."/>
            <person name="Cunha M.M."/>
            <person name="de Hoog S."/>
            <person name="da Silveira J.F."/>
            <person name="Henrissat B."/>
            <person name="Nino-Vega G.A."/>
            <person name="Cisalpino P.S."/>
            <person name="Mora-Montes H.M."/>
            <person name="Almeida S.R."/>
            <person name="Stajich J.E."/>
            <person name="Lopes-Bezerra L.M."/>
            <person name="Vasconcelos A.T."/>
            <person name="Felipe M.S."/>
        </authorList>
    </citation>
    <scope>NUCLEOTIDE SEQUENCE [LARGE SCALE GENOMIC DNA]</scope>
    <source>
        <strain evidence="3 4">1099-18</strain>
    </source>
</reference>
<dbReference type="Proteomes" id="UP000033710">
    <property type="component" value="Unassembled WGS sequence"/>
</dbReference>
<feature type="region of interest" description="Disordered" evidence="1">
    <location>
        <begin position="76"/>
        <end position="123"/>
    </location>
</feature>
<dbReference type="GeneID" id="27669793"/>
<dbReference type="PANTHER" id="PTHR38788:SF3">
    <property type="entry name" value="CLR5 DOMAIN-CONTAINING PROTEIN"/>
    <property type="match status" value="1"/>
</dbReference>
<feature type="compositionally biased region" description="Basic and acidic residues" evidence="1">
    <location>
        <begin position="85"/>
        <end position="103"/>
    </location>
</feature>
<comment type="caution">
    <text evidence="3">The sequence shown here is derived from an EMBL/GenBank/DDBJ whole genome shotgun (WGS) entry which is preliminary data.</text>
</comment>
<evidence type="ECO:0000313" key="4">
    <source>
        <dbReference type="Proteomes" id="UP000033710"/>
    </source>
</evidence>
<evidence type="ECO:0000256" key="1">
    <source>
        <dbReference type="SAM" id="MobiDB-lite"/>
    </source>
</evidence>
<evidence type="ECO:0000313" key="3">
    <source>
        <dbReference type="EMBL" id="KJR88600.1"/>
    </source>
</evidence>
<dbReference type="RefSeq" id="XP_016591276.1">
    <property type="nucleotide sequence ID" value="XM_016734516.1"/>
</dbReference>
<dbReference type="KEGG" id="ssck:SPSK_07863"/>
<accession>A0A0F2MID1</accession>
<dbReference type="Pfam" id="PF14420">
    <property type="entry name" value="Clr5"/>
    <property type="match status" value="1"/>
</dbReference>
<organism evidence="3 4">
    <name type="scientific">Sporothrix schenckii 1099-18</name>
    <dbReference type="NCBI Taxonomy" id="1397361"/>
    <lineage>
        <taxon>Eukaryota</taxon>
        <taxon>Fungi</taxon>
        <taxon>Dikarya</taxon>
        <taxon>Ascomycota</taxon>
        <taxon>Pezizomycotina</taxon>
        <taxon>Sordariomycetes</taxon>
        <taxon>Sordariomycetidae</taxon>
        <taxon>Ophiostomatales</taxon>
        <taxon>Ophiostomataceae</taxon>
        <taxon>Sporothrix</taxon>
    </lineage>
</organism>